<dbReference type="EMBL" id="FNPF01000024">
    <property type="protein sequence ID" value="SDY88355.1"/>
    <property type="molecule type" value="Genomic_DNA"/>
</dbReference>
<organism evidence="2 3">
    <name type="scientific">Citreimonas salinaria</name>
    <dbReference type="NCBI Taxonomy" id="321339"/>
    <lineage>
        <taxon>Bacteria</taxon>
        <taxon>Pseudomonadati</taxon>
        <taxon>Pseudomonadota</taxon>
        <taxon>Alphaproteobacteria</taxon>
        <taxon>Rhodobacterales</taxon>
        <taxon>Roseobacteraceae</taxon>
        <taxon>Citreimonas</taxon>
    </lineage>
</organism>
<feature type="region of interest" description="Disordered" evidence="1">
    <location>
        <begin position="166"/>
        <end position="197"/>
    </location>
</feature>
<evidence type="ECO:0000256" key="1">
    <source>
        <dbReference type="SAM" id="MobiDB-lite"/>
    </source>
</evidence>
<evidence type="ECO:0000313" key="3">
    <source>
        <dbReference type="Proteomes" id="UP000199286"/>
    </source>
</evidence>
<feature type="compositionally biased region" description="Polar residues" evidence="1">
    <location>
        <begin position="1"/>
        <end position="10"/>
    </location>
</feature>
<dbReference type="STRING" id="321339.SAMN05444340_12428"/>
<accession>A0A1H3NIU3</accession>
<gene>
    <name evidence="2" type="ORF">SAMN05444340_12428</name>
</gene>
<sequence length="232" mass="23699">MPMIGSSNAGPTPPAEEQTPENQVAASDTAAGEAPDTTEAPRAAESMSPRKKAGILAGVGAVAVVVFMNFPRSEPEPEPVVVDTVKPTLKVGEVDIYEDAYIEDYARQTDEEIEQTLRALEGGVTPPSAGTAPAWAGKLAPSLNAVPSTHRVQIAGGPIVYSNEAKADARSEDLDPVTAADSTEGEEGIGSHVSGGLKNSLKKVTGGGVVSGIVIDGVSSAAKSQVNRITGQ</sequence>
<dbReference type="AlphaFoldDB" id="A0A1H3NIU3"/>
<feature type="region of interest" description="Disordered" evidence="1">
    <location>
        <begin position="1"/>
        <end position="50"/>
    </location>
</feature>
<protein>
    <submittedName>
        <fullName evidence="2">Uncharacterized protein</fullName>
    </submittedName>
</protein>
<evidence type="ECO:0000313" key="2">
    <source>
        <dbReference type="EMBL" id="SDY88355.1"/>
    </source>
</evidence>
<proteinExistence type="predicted"/>
<reference evidence="2 3" key="1">
    <citation type="submission" date="2016-10" db="EMBL/GenBank/DDBJ databases">
        <authorList>
            <person name="de Groot N.N."/>
        </authorList>
    </citation>
    <scope>NUCLEOTIDE SEQUENCE [LARGE SCALE GENOMIC DNA]</scope>
    <source>
        <strain evidence="2 3">DSM 26880</strain>
    </source>
</reference>
<dbReference type="RefSeq" id="WP_143042363.1">
    <property type="nucleotide sequence ID" value="NZ_FNPF01000024.1"/>
</dbReference>
<dbReference type="Proteomes" id="UP000199286">
    <property type="component" value="Unassembled WGS sequence"/>
</dbReference>
<keyword evidence="3" id="KW-1185">Reference proteome</keyword>
<name>A0A1H3NIU3_9RHOB</name>